<reference evidence="2" key="1">
    <citation type="submission" date="2019-08" db="EMBL/GenBank/DDBJ databases">
        <title>Carotenoids and Carotenoid Binding Proteins in the Halophilic Cyanobacterium Euhalothece sp. ZM00.</title>
        <authorList>
            <person name="Cho S.M."/>
            <person name="Song J.Y."/>
            <person name="Park Y.-I."/>
        </authorList>
    </citation>
    <scope>NUCLEOTIDE SEQUENCE [LARGE SCALE GENOMIC DNA]</scope>
    <source>
        <strain evidence="2">Z-M001</strain>
    </source>
</reference>
<keyword evidence="1" id="KW-0472">Membrane</keyword>
<feature type="transmembrane region" description="Helical" evidence="1">
    <location>
        <begin position="219"/>
        <end position="238"/>
    </location>
</feature>
<accession>A0A5B8NLR1</accession>
<feature type="transmembrane region" description="Helical" evidence="1">
    <location>
        <begin position="450"/>
        <end position="474"/>
    </location>
</feature>
<evidence type="ECO:0000256" key="1">
    <source>
        <dbReference type="SAM" id="Phobius"/>
    </source>
</evidence>
<feature type="transmembrane region" description="Helical" evidence="1">
    <location>
        <begin position="145"/>
        <end position="169"/>
    </location>
</feature>
<organism evidence="2 3">
    <name type="scientific">Euhalothece natronophila Z-M001</name>
    <dbReference type="NCBI Taxonomy" id="522448"/>
    <lineage>
        <taxon>Bacteria</taxon>
        <taxon>Bacillati</taxon>
        <taxon>Cyanobacteriota</taxon>
        <taxon>Cyanophyceae</taxon>
        <taxon>Oscillatoriophycideae</taxon>
        <taxon>Chroococcales</taxon>
        <taxon>Halothecacae</taxon>
        <taxon>Halothece cluster</taxon>
        <taxon>Euhalothece</taxon>
    </lineage>
</organism>
<protein>
    <submittedName>
        <fullName evidence="2">Uncharacterized protein</fullName>
    </submittedName>
</protein>
<feature type="transmembrane region" description="Helical" evidence="1">
    <location>
        <begin position="28"/>
        <end position="47"/>
    </location>
</feature>
<dbReference type="EMBL" id="CP042326">
    <property type="protein sequence ID" value="QDZ39471.1"/>
    <property type="molecule type" value="Genomic_DNA"/>
</dbReference>
<feature type="transmembrane region" description="Helical" evidence="1">
    <location>
        <begin position="523"/>
        <end position="543"/>
    </location>
</feature>
<sequence>MLKSARSRISDWNPQLVREIKGRWKGRNLIIAVGASVFAQLSTYLVFNERIPSQAGRIHRYCVGTPPEDSISPAQFHNPPSNYCSENGAGEIITNWQLWWLDLFTFLSVSFLIILLVAGTYLLITNLAQEEQKGTLKLVRLSPRSVGNLLVGKMLGTPILVYSAIFLALPLQFMAGVSAGIPISLIFGFYVVVIASCAFFYSVALLYGLVSTGLGNYQAWLGTGTMFCFLIFATHLGLDNHLVNHNTLDWLVLFYPGKILPYLIGQTPHSLGTIGYFHLKEMASLTWYDFPLWETASGAIGLLLLNYAWWTYWVWQGLKRCFHNPKATLLSKQESYWITGSLTVSLAGFMYPSTDQSVNLTENFQLYLLLQFFFFFLLMSALSPHRQTLQDWARYRYQNNDKATRNLVTDLMKGEQSPAPGAIALNLLSSMIIILPAVIMFPFGNSRLEILSSLIMASTVFLFYASLVQLVLLMKTEKRTLFATIAVASVILIPTILGATLGFPPEFTFLFFPTYEIGAMSAGSIIFTLMMRSLAIIACNVALSSQLKKVGASQSKALYSESKILSQG</sequence>
<feature type="transmembrane region" description="Helical" evidence="1">
    <location>
        <begin position="422"/>
        <end position="444"/>
    </location>
</feature>
<name>A0A5B8NLR1_9CHRO</name>
<feature type="transmembrane region" description="Helical" evidence="1">
    <location>
        <begin position="103"/>
        <end position="124"/>
    </location>
</feature>
<dbReference type="OrthoDB" id="458286at2"/>
<feature type="transmembrane region" description="Helical" evidence="1">
    <location>
        <begin position="364"/>
        <end position="382"/>
    </location>
</feature>
<gene>
    <name evidence="2" type="ORF">FRE64_05745</name>
</gene>
<feature type="transmembrane region" description="Helical" evidence="1">
    <location>
        <begin position="481"/>
        <end position="503"/>
    </location>
</feature>
<dbReference type="KEGG" id="enn:FRE64_05745"/>
<dbReference type="RefSeq" id="WP_146295073.1">
    <property type="nucleotide sequence ID" value="NZ_CP042326.1"/>
</dbReference>
<keyword evidence="3" id="KW-1185">Reference proteome</keyword>
<feature type="transmembrane region" description="Helical" evidence="1">
    <location>
        <begin position="296"/>
        <end position="315"/>
    </location>
</feature>
<feature type="transmembrane region" description="Helical" evidence="1">
    <location>
        <begin position="181"/>
        <end position="207"/>
    </location>
</feature>
<proteinExistence type="predicted"/>
<dbReference type="AlphaFoldDB" id="A0A5B8NLR1"/>
<keyword evidence="1" id="KW-1133">Transmembrane helix</keyword>
<evidence type="ECO:0000313" key="2">
    <source>
        <dbReference type="EMBL" id="QDZ39471.1"/>
    </source>
</evidence>
<dbReference type="Proteomes" id="UP000318453">
    <property type="component" value="Chromosome"/>
</dbReference>
<evidence type="ECO:0000313" key="3">
    <source>
        <dbReference type="Proteomes" id="UP000318453"/>
    </source>
</evidence>
<feature type="transmembrane region" description="Helical" evidence="1">
    <location>
        <begin position="336"/>
        <end position="352"/>
    </location>
</feature>
<keyword evidence="1" id="KW-0812">Transmembrane</keyword>